<name>A0A1L9T4U8_9EURO</name>
<dbReference type="InterPro" id="IPR006771">
    <property type="entry name" value="CetA-like"/>
</dbReference>
<dbReference type="Pfam" id="PF04681">
    <property type="entry name" value="Bys1"/>
    <property type="match status" value="1"/>
</dbReference>
<evidence type="ECO:0000256" key="1">
    <source>
        <dbReference type="SAM" id="SignalP"/>
    </source>
</evidence>
<evidence type="ECO:0000313" key="3">
    <source>
        <dbReference type="Proteomes" id="UP000184356"/>
    </source>
</evidence>
<dbReference type="Proteomes" id="UP000184356">
    <property type="component" value="Unassembled WGS sequence"/>
</dbReference>
<keyword evidence="3" id="KW-1185">Reference proteome</keyword>
<proteinExistence type="predicted"/>
<dbReference type="OrthoDB" id="3682664at2759"/>
<dbReference type="GeneID" id="63764140"/>
<dbReference type="VEuPathDB" id="FungiDB:ASPSYDRAFT_50408"/>
<protein>
    <submittedName>
        <fullName evidence="2">Uncharacterized protein</fullName>
    </submittedName>
</protein>
<accession>A0A1L9T4U8</accession>
<keyword evidence="1" id="KW-0732">Signal</keyword>
<dbReference type="AlphaFoldDB" id="A0A1L9T4U8"/>
<organism evidence="2 3">
    <name type="scientific">Aspergillus sydowii CBS 593.65</name>
    <dbReference type="NCBI Taxonomy" id="1036612"/>
    <lineage>
        <taxon>Eukaryota</taxon>
        <taxon>Fungi</taxon>
        <taxon>Dikarya</taxon>
        <taxon>Ascomycota</taxon>
        <taxon>Pezizomycotina</taxon>
        <taxon>Eurotiomycetes</taxon>
        <taxon>Eurotiomycetidae</taxon>
        <taxon>Eurotiales</taxon>
        <taxon>Aspergillaceae</taxon>
        <taxon>Aspergillus</taxon>
        <taxon>Aspergillus subgen. Nidulantes</taxon>
    </lineage>
</organism>
<gene>
    <name evidence="2" type="ORF">ASPSYDRAFT_50408</name>
</gene>
<feature type="chain" id="PRO_5012883079" evidence="1">
    <location>
        <begin position="18"/>
        <end position="92"/>
    </location>
</feature>
<dbReference type="RefSeq" id="XP_040698197.1">
    <property type="nucleotide sequence ID" value="XM_040848067.1"/>
</dbReference>
<evidence type="ECO:0000313" key="2">
    <source>
        <dbReference type="EMBL" id="OJJ54391.1"/>
    </source>
</evidence>
<sequence length="92" mass="9921">MKSSLIAVGALLGLVSAQNAVVHNHCDSSVYVQSFPYDGSAPGPLTTVPKSGTFFEEFRGSGSTIKIAKTKTLEKPLFFGYSFSSNPDYVYY</sequence>
<dbReference type="EMBL" id="KV878595">
    <property type="protein sequence ID" value="OJJ54391.1"/>
    <property type="molecule type" value="Genomic_DNA"/>
</dbReference>
<reference evidence="3" key="1">
    <citation type="journal article" date="2017" name="Genome Biol.">
        <title>Comparative genomics reveals high biological diversity and specific adaptations in the industrially and medically important fungal genus Aspergillus.</title>
        <authorList>
            <person name="de Vries R.P."/>
            <person name="Riley R."/>
            <person name="Wiebenga A."/>
            <person name="Aguilar-Osorio G."/>
            <person name="Amillis S."/>
            <person name="Uchima C.A."/>
            <person name="Anderluh G."/>
            <person name="Asadollahi M."/>
            <person name="Askin M."/>
            <person name="Barry K."/>
            <person name="Battaglia E."/>
            <person name="Bayram O."/>
            <person name="Benocci T."/>
            <person name="Braus-Stromeyer S.A."/>
            <person name="Caldana C."/>
            <person name="Canovas D."/>
            <person name="Cerqueira G.C."/>
            <person name="Chen F."/>
            <person name="Chen W."/>
            <person name="Choi C."/>
            <person name="Clum A."/>
            <person name="Dos Santos R.A."/>
            <person name="Damasio A.R."/>
            <person name="Diallinas G."/>
            <person name="Emri T."/>
            <person name="Fekete E."/>
            <person name="Flipphi M."/>
            <person name="Freyberg S."/>
            <person name="Gallo A."/>
            <person name="Gournas C."/>
            <person name="Habgood R."/>
            <person name="Hainaut M."/>
            <person name="Harispe M.L."/>
            <person name="Henrissat B."/>
            <person name="Hilden K.S."/>
            <person name="Hope R."/>
            <person name="Hossain A."/>
            <person name="Karabika E."/>
            <person name="Karaffa L."/>
            <person name="Karanyi Z."/>
            <person name="Krasevec N."/>
            <person name="Kuo A."/>
            <person name="Kusch H."/>
            <person name="LaButti K."/>
            <person name="Lagendijk E.L."/>
            <person name="Lapidus A."/>
            <person name="Levasseur A."/>
            <person name="Lindquist E."/>
            <person name="Lipzen A."/>
            <person name="Logrieco A.F."/>
            <person name="MacCabe A."/>
            <person name="Maekelae M.R."/>
            <person name="Malavazi I."/>
            <person name="Melin P."/>
            <person name="Meyer V."/>
            <person name="Mielnichuk N."/>
            <person name="Miskei M."/>
            <person name="Molnar A.P."/>
            <person name="Mule G."/>
            <person name="Ngan C.Y."/>
            <person name="Orejas M."/>
            <person name="Orosz E."/>
            <person name="Ouedraogo J.P."/>
            <person name="Overkamp K.M."/>
            <person name="Park H.-S."/>
            <person name="Perrone G."/>
            <person name="Piumi F."/>
            <person name="Punt P.J."/>
            <person name="Ram A.F."/>
            <person name="Ramon A."/>
            <person name="Rauscher S."/>
            <person name="Record E."/>
            <person name="Riano-Pachon D.M."/>
            <person name="Robert V."/>
            <person name="Roehrig J."/>
            <person name="Ruller R."/>
            <person name="Salamov A."/>
            <person name="Salih N.S."/>
            <person name="Samson R.A."/>
            <person name="Sandor E."/>
            <person name="Sanguinetti M."/>
            <person name="Schuetze T."/>
            <person name="Sepcic K."/>
            <person name="Shelest E."/>
            <person name="Sherlock G."/>
            <person name="Sophianopoulou V."/>
            <person name="Squina F.M."/>
            <person name="Sun H."/>
            <person name="Susca A."/>
            <person name="Todd R.B."/>
            <person name="Tsang A."/>
            <person name="Unkles S.E."/>
            <person name="van de Wiele N."/>
            <person name="van Rossen-Uffink D."/>
            <person name="Oliveira J.V."/>
            <person name="Vesth T.C."/>
            <person name="Visser J."/>
            <person name="Yu J.-H."/>
            <person name="Zhou M."/>
            <person name="Andersen M.R."/>
            <person name="Archer D.B."/>
            <person name="Baker S.E."/>
            <person name="Benoit I."/>
            <person name="Brakhage A.A."/>
            <person name="Braus G.H."/>
            <person name="Fischer R."/>
            <person name="Frisvad J.C."/>
            <person name="Goldman G.H."/>
            <person name="Houbraken J."/>
            <person name="Oakley B."/>
            <person name="Pocsi I."/>
            <person name="Scazzocchio C."/>
            <person name="Seiboth B."/>
            <person name="vanKuyk P.A."/>
            <person name="Wortman J."/>
            <person name="Dyer P.S."/>
            <person name="Grigoriev I.V."/>
        </authorList>
    </citation>
    <scope>NUCLEOTIDE SEQUENCE [LARGE SCALE GENOMIC DNA]</scope>
    <source>
        <strain evidence="3">CBS 593.65</strain>
    </source>
</reference>
<feature type="signal peptide" evidence="1">
    <location>
        <begin position="1"/>
        <end position="17"/>
    </location>
</feature>